<organism evidence="1">
    <name type="scientific">marine metagenome</name>
    <dbReference type="NCBI Taxonomy" id="408172"/>
    <lineage>
        <taxon>unclassified sequences</taxon>
        <taxon>metagenomes</taxon>
        <taxon>ecological metagenomes</taxon>
    </lineage>
</organism>
<accession>A0A382NM57</accession>
<gene>
    <name evidence="1" type="ORF">METZ01_LOCUS315128</name>
</gene>
<dbReference type="Gene3D" id="3.30.1360.120">
    <property type="entry name" value="Probable tRNA modification gtpase trme, domain 1"/>
    <property type="match status" value="1"/>
</dbReference>
<dbReference type="AlphaFoldDB" id="A0A382NM57"/>
<sequence>NSLPETPLFGMCKFEIAGHPVTALHHGMAGAPGMEFWGPYEERTRVREALIEAGDEFEMKLGGGKAYSTAGPQSGWVGSVMPAIYKGEEMKAYREWLPANGFEGMLSVGGSLMCDNIEDYYLDPWDVGYHRLIDWNRKFKGYDALLQKRDQKHRKKVWLRWKPEDVLKIHASYMQLHKRNKFLEWPAAHYATIPYDKVEFGGAAIGLSVYAAYTVNANSWFSIGIIDEDQVSFGREVEITWGEPEGSTGKLTVEPHVQTTIRATISKTALG</sequence>
<name>A0A382NM57_9ZZZZ</name>
<evidence type="ECO:0000313" key="1">
    <source>
        <dbReference type="EMBL" id="SVC62274.1"/>
    </source>
</evidence>
<reference evidence="1" key="1">
    <citation type="submission" date="2018-05" db="EMBL/GenBank/DDBJ databases">
        <authorList>
            <person name="Lanie J.A."/>
            <person name="Ng W.-L."/>
            <person name="Kazmierczak K.M."/>
            <person name="Andrzejewski T.M."/>
            <person name="Davidsen T.M."/>
            <person name="Wayne K.J."/>
            <person name="Tettelin H."/>
            <person name="Glass J.I."/>
            <person name="Rusch D."/>
            <person name="Podicherti R."/>
            <person name="Tsui H.-C.T."/>
            <person name="Winkler M.E."/>
        </authorList>
    </citation>
    <scope>NUCLEOTIDE SEQUENCE</scope>
</reference>
<feature type="non-terminal residue" evidence="1">
    <location>
        <position position="1"/>
    </location>
</feature>
<protein>
    <submittedName>
        <fullName evidence="1">Uncharacterized protein</fullName>
    </submittedName>
</protein>
<dbReference type="SUPFAM" id="SSF103025">
    <property type="entry name" value="Folate-binding domain"/>
    <property type="match status" value="1"/>
</dbReference>
<proteinExistence type="predicted"/>
<dbReference type="InterPro" id="IPR027266">
    <property type="entry name" value="TrmE/GcvT-like"/>
</dbReference>
<dbReference type="EMBL" id="UINC01101449">
    <property type="protein sequence ID" value="SVC62274.1"/>
    <property type="molecule type" value="Genomic_DNA"/>
</dbReference>